<dbReference type="GO" id="GO:0034426">
    <property type="term" value="C:etioplast membrane"/>
    <property type="evidence" value="ECO:0007669"/>
    <property type="project" value="UniProtKB-SubCell"/>
</dbReference>
<evidence type="ECO:0000256" key="3">
    <source>
        <dbReference type="ARBA" id="ARBA00009945"/>
    </source>
</evidence>
<dbReference type="GO" id="GO:0044070">
    <property type="term" value="P:regulation of monoatomic anion transport"/>
    <property type="evidence" value="ECO:0007669"/>
    <property type="project" value="InterPro"/>
</dbReference>
<evidence type="ECO:0000256" key="5">
    <source>
        <dbReference type="ARBA" id="ARBA00022528"/>
    </source>
</evidence>
<sequence length="195" mass="22102">METHLTFDNRGKQLGILVKERLTTDQNLQLKVVGVLNTVNGGLEYCAKLRKFFGVPKPRARVANTLPKDYFLNLKRKGQVGLGVTYLSGTDDILTGVVAQKQFFFGQTLNPFSLKVKAQADYNTQTQQVDGVGRVQLSKTVYNFTDMQDLRLVLGCKAHIDQKGKITPTPYGRLQENNWSLFFNFQGYWGVRYDL</sequence>
<dbReference type="KEGG" id="csl:COCSUDRAFT_55055"/>
<dbReference type="PANTHER" id="PTHR35993">
    <property type="entry name" value="OUTER ENVELOPE PORE PROTEIN 21B, CHLOROPLASTIC"/>
    <property type="match status" value="1"/>
</dbReference>
<keyword evidence="4" id="KW-0813">Transport</keyword>
<gene>
    <name evidence="11" type="ORF">COCSUDRAFT_55055</name>
</gene>
<dbReference type="GeneID" id="17035967"/>
<comment type="caution">
    <text evidence="11">The sequence shown here is derived from an EMBL/GenBank/DDBJ whole genome shotgun (WGS) entry which is preliminary data.</text>
</comment>
<keyword evidence="9" id="KW-0472">Membrane</keyword>
<comment type="similarity">
    <text evidence="3">Belongs to the plastid outer envelope porin OEP21 (TC 1.B.29) family.</text>
</comment>
<dbReference type="Proteomes" id="UP000007264">
    <property type="component" value="Unassembled WGS sequence"/>
</dbReference>
<keyword evidence="8" id="KW-0406">Ion transport</keyword>
<evidence type="ECO:0000256" key="6">
    <source>
        <dbReference type="ARBA" id="ARBA00022640"/>
    </source>
</evidence>
<organism evidence="11 12">
    <name type="scientific">Coccomyxa subellipsoidea (strain C-169)</name>
    <name type="common">Green microalga</name>
    <dbReference type="NCBI Taxonomy" id="574566"/>
    <lineage>
        <taxon>Eukaryota</taxon>
        <taxon>Viridiplantae</taxon>
        <taxon>Chlorophyta</taxon>
        <taxon>core chlorophytes</taxon>
        <taxon>Trebouxiophyceae</taxon>
        <taxon>Trebouxiophyceae incertae sedis</taxon>
        <taxon>Coccomyxaceae</taxon>
        <taxon>Coccomyxa</taxon>
        <taxon>Coccomyxa subellipsoidea</taxon>
    </lineage>
</organism>
<accession>I0YI00</accession>
<dbReference type="PANTHER" id="PTHR35993:SF1">
    <property type="entry name" value="OUTER ENVELOPE PORE PROTEIN 21B, CHLOROPLASTIC"/>
    <property type="match status" value="1"/>
</dbReference>
<evidence type="ECO:0000256" key="10">
    <source>
        <dbReference type="ARBA" id="ARBA00024941"/>
    </source>
</evidence>
<keyword evidence="5" id="KW-0150">Chloroplast</keyword>
<evidence type="ECO:0000256" key="1">
    <source>
        <dbReference type="ARBA" id="ARBA00004396"/>
    </source>
</evidence>
<dbReference type="GO" id="GO:0008308">
    <property type="term" value="F:voltage-gated monoatomic anion channel activity"/>
    <property type="evidence" value="ECO:0007669"/>
    <property type="project" value="InterPro"/>
</dbReference>
<keyword evidence="7" id="KW-0812">Transmembrane</keyword>
<comment type="subcellular location">
    <subcellularLocation>
        <location evidence="1">Plastid</location>
        <location evidence="1">Chloroplast outer membrane</location>
        <topology evidence="1">Multi-pass membrane protein</topology>
    </subcellularLocation>
    <subcellularLocation>
        <location evidence="2">Plastid</location>
        <location evidence="2">Etioplast membrane</location>
        <topology evidence="2">Multi-pass membrane protein</topology>
    </subcellularLocation>
</comment>
<dbReference type="AlphaFoldDB" id="I0YI00"/>
<dbReference type="GO" id="GO:0009707">
    <property type="term" value="C:chloroplast outer membrane"/>
    <property type="evidence" value="ECO:0007669"/>
    <property type="project" value="UniProtKB-SubCell"/>
</dbReference>
<keyword evidence="6" id="KW-0934">Plastid</keyword>
<keyword evidence="12" id="KW-1185">Reference proteome</keyword>
<dbReference type="EMBL" id="AGSI01000029">
    <property type="protein sequence ID" value="EIE18019.1"/>
    <property type="molecule type" value="Genomic_DNA"/>
</dbReference>
<evidence type="ECO:0000313" key="12">
    <source>
        <dbReference type="Proteomes" id="UP000007264"/>
    </source>
</evidence>
<comment type="function">
    <text evidence="10">Voltage-dependent rectifying anion channel that facilitates the translocation between chloroplast and cytoplasm of phosphorylated carbohydrates such as triosephosphate, 3-phosphoglycerate and inorganic phosphate (Pi) depending of ATP to triosephosphate ratio in the plastidial intermembrane space; in high triosephosphate/ATP conditions (e.g. photosynthesis), export of triosphosphate from chloroplast (outward rectifying channels), but in high ATP/triosephosphate conditions (e.g. dark phase), import of phosphosolutes (inward rectifying channels).</text>
</comment>
<dbReference type="eggNOG" id="ENOG502RX9S">
    <property type="taxonomic scope" value="Eukaryota"/>
</dbReference>
<reference evidence="11 12" key="1">
    <citation type="journal article" date="2012" name="Genome Biol.">
        <title>The genome of the polar eukaryotic microalga coccomyxa subellipsoidea reveals traits of cold adaptation.</title>
        <authorList>
            <person name="Blanc G."/>
            <person name="Agarkova I."/>
            <person name="Grimwood J."/>
            <person name="Kuo A."/>
            <person name="Brueggeman A."/>
            <person name="Dunigan D."/>
            <person name="Gurnon J."/>
            <person name="Ladunga I."/>
            <person name="Lindquist E."/>
            <person name="Lucas S."/>
            <person name="Pangilinan J."/>
            <person name="Proschold T."/>
            <person name="Salamov A."/>
            <person name="Schmutz J."/>
            <person name="Weeks D."/>
            <person name="Yamada T."/>
            <person name="Claverie J.M."/>
            <person name="Grigoriev I."/>
            <person name="Van Etten J."/>
            <person name="Lomsadze A."/>
            <person name="Borodovsky M."/>
        </authorList>
    </citation>
    <scope>NUCLEOTIDE SEQUENCE [LARGE SCALE GENOMIC DNA]</scope>
    <source>
        <strain evidence="11 12">C-169</strain>
    </source>
</reference>
<evidence type="ECO:0000256" key="8">
    <source>
        <dbReference type="ARBA" id="ARBA00023065"/>
    </source>
</evidence>
<evidence type="ECO:0000313" key="11">
    <source>
        <dbReference type="EMBL" id="EIE18019.1"/>
    </source>
</evidence>
<dbReference type="InterPro" id="IPR034575">
    <property type="entry name" value="OEP21"/>
</dbReference>
<evidence type="ECO:0000256" key="2">
    <source>
        <dbReference type="ARBA" id="ARBA00004441"/>
    </source>
</evidence>
<protein>
    <recommendedName>
        <fullName evidence="13">Outer membrane protein beta-barrel domain-containing protein</fullName>
    </recommendedName>
</protein>
<evidence type="ECO:0000256" key="9">
    <source>
        <dbReference type="ARBA" id="ARBA00023136"/>
    </source>
</evidence>
<proteinExistence type="inferred from homology"/>
<dbReference type="OrthoDB" id="503907at2759"/>
<evidence type="ECO:0008006" key="13">
    <source>
        <dbReference type="Google" id="ProtNLM"/>
    </source>
</evidence>
<dbReference type="RefSeq" id="XP_005642563.1">
    <property type="nucleotide sequence ID" value="XM_005642506.1"/>
</dbReference>
<name>I0YI00_COCSC</name>
<evidence type="ECO:0000256" key="7">
    <source>
        <dbReference type="ARBA" id="ARBA00022692"/>
    </source>
</evidence>
<evidence type="ECO:0000256" key="4">
    <source>
        <dbReference type="ARBA" id="ARBA00022448"/>
    </source>
</evidence>
<dbReference type="TCDB" id="1.B.29.1.2">
    <property type="family name" value="the plastid outer envelope porin of 21 kda (oep21) family"/>
</dbReference>